<sequence>MTTDSDHAHREGHDLEAILADEDQVAACARANMAALVAELVERGCDEPWAGLEDGEADDEWPDCLQFPFECPPGYEGDIVMPGVPLEVVKGGESGGSWEVVHNGVPYAWSDLVDELSAFDAARRTIWANRDRLVTELRGRGLPLSGEDVDSDPDASGDSCVTFHLALKGRKVRVSIPDVAVGPGLAQEMYVEGYPYVWEEAVEAAVVGLTGITPGR</sequence>
<evidence type="ECO:0000313" key="1">
    <source>
        <dbReference type="EMBL" id="MBL1093573.1"/>
    </source>
</evidence>
<gene>
    <name evidence="1" type="ORF">JK360_30370</name>
</gene>
<comment type="caution">
    <text evidence="1">The sequence shown here is derived from an EMBL/GenBank/DDBJ whole genome shotgun (WGS) entry which is preliminary data.</text>
</comment>
<keyword evidence="2" id="KW-1185">Reference proteome</keyword>
<organism evidence="1 2">
    <name type="scientific">Streptomyces siderophoricus</name>
    <dbReference type="NCBI Taxonomy" id="2802281"/>
    <lineage>
        <taxon>Bacteria</taxon>
        <taxon>Bacillati</taxon>
        <taxon>Actinomycetota</taxon>
        <taxon>Actinomycetes</taxon>
        <taxon>Kitasatosporales</taxon>
        <taxon>Streptomycetaceae</taxon>
        <taxon>Streptomyces</taxon>
    </lineage>
</organism>
<accession>A0ABS1N0K9</accession>
<dbReference type="EMBL" id="JAERRI010000021">
    <property type="protein sequence ID" value="MBL1093573.1"/>
    <property type="molecule type" value="Genomic_DNA"/>
</dbReference>
<protein>
    <submittedName>
        <fullName evidence="1">Uncharacterized protein</fullName>
    </submittedName>
</protein>
<dbReference type="Proteomes" id="UP000629371">
    <property type="component" value="Unassembled WGS sequence"/>
</dbReference>
<reference evidence="1 2" key="1">
    <citation type="submission" date="2021-01" db="EMBL/GenBank/DDBJ databases">
        <title>WGS of actinomycetes isolated from Thailand.</title>
        <authorList>
            <person name="Thawai C."/>
        </authorList>
    </citation>
    <scope>NUCLEOTIDE SEQUENCE [LARGE SCALE GENOMIC DNA]</scope>
    <source>
        <strain evidence="1 2">CH9-7</strain>
    </source>
</reference>
<proteinExistence type="predicted"/>
<evidence type="ECO:0000313" key="2">
    <source>
        <dbReference type="Proteomes" id="UP000629371"/>
    </source>
</evidence>
<name>A0ABS1N0K9_9ACTN</name>
<dbReference type="RefSeq" id="WP_201809502.1">
    <property type="nucleotide sequence ID" value="NZ_JAERRI010000021.1"/>
</dbReference>